<evidence type="ECO:0000256" key="1">
    <source>
        <dbReference type="ARBA" id="ARBA00007924"/>
    </source>
</evidence>
<dbReference type="OrthoDB" id="7173678at2"/>
<comment type="similarity">
    <text evidence="1">Belongs to the VapB family.</text>
</comment>
<feature type="region of interest" description="Disordered" evidence="3">
    <location>
        <begin position="1"/>
        <end position="26"/>
    </location>
</feature>
<dbReference type="GO" id="GO:0003677">
    <property type="term" value="F:DNA binding"/>
    <property type="evidence" value="ECO:0007669"/>
    <property type="project" value="UniProtKB-UniRule"/>
</dbReference>
<evidence type="ECO:0000256" key="2">
    <source>
        <dbReference type="PROSITE-ProRule" id="PRU01076"/>
    </source>
</evidence>
<sequence>MSSPASKSGTARRNAKGAPGPDAPATAKLFMHGRSQAVRLPKEFRFEGTEVRVRRVGDKVILEPMEKKPFDYAAWRARLDALGARDFLADGMPDDPSVQPEDFGID</sequence>
<dbReference type="Proteomes" id="UP000008809">
    <property type="component" value="Chromosome"/>
</dbReference>
<evidence type="ECO:0000259" key="4">
    <source>
        <dbReference type="PROSITE" id="PS51740"/>
    </source>
</evidence>
<dbReference type="Pfam" id="PF04014">
    <property type="entry name" value="MazE_antitoxin"/>
    <property type="match status" value="1"/>
</dbReference>
<accession>Q2IRN8</accession>
<feature type="compositionally biased region" description="Polar residues" evidence="3">
    <location>
        <begin position="1"/>
        <end position="11"/>
    </location>
</feature>
<feature type="domain" description="SpoVT-AbrB" evidence="4">
    <location>
        <begin position="27"/>
        <end position="67"/>
    </location>
</feature>
<dbReference type="InterPro" id="IPR007159">
    <property type="entry name" value="SpoVT-AbrB_dom"/>
</dbReference>
<protein>
    <submittedName>
        <fullName evidence="5">SpoVT/AbrB-like</fullName>
    </submittedName>
</protein>
<name>Q2IRN8_RHOP2</name>
<organism evidence="5 6">
    <name type="scientific">Rhodopseudomonas palustris (strain HaA2)</name>
    <dbReference type="NCBI Taxonomy" id="316058"/>
    <lineage>
        <taxon>Bacteria</taxon>
        <taxon>Pseudomonadati</taxon>
        <taxon>Pseudomonadota</taxon>
        <taxon>Alphaproteobacteria</taxon>
        <taxon>Hyphomicrobiales</taxon>
        <taxon>Nitrobacteraceae</taxon>
        <taxon>Rhodopseudomonas</taxon>
    </lineage>
</organism>
<dbReference type="STRING" id="316058.RPB_4438"/>
<dbReference type="InterPro" id="IPR051734">
    <property type="entry name" value="VapB_TA_antitoxins"/>
</dbReference>
<keyword evidence="6" id="KW-1185">Reference proteome</keyword>
<dbReference type="Gene3D" id="2.10.260.10">
    <property type="match status" value="1"/>
</dbReference>
<dbReference type="InterPro" id="IPR037914">
    <property type="entry name" value="SpoVT-AbrB_sf"/>
</dbReference>
<dbReference type="PANTHER" id="PTHR37550:SF3">
    <property type="entry name" value="ANTITOXIN VAPB1"/>
    <property type="match status" value="1"/>
</dbReference>
<dbReference type="SUPFAM" id="SSF89447">
    <property type="entry name" value="AbrB/MazE/MraZ-like"/>
    <property type="match status" value="1"/>
</dbReference>
<dbReference type="RefSeq" id="WP_011443306.1">
    <property type="nucleotide sequence ID" value="NC_007778.1"/>
</dbReference>
<dbReference type="PANTHER" id="PTHR37550">
    <property type="entry name" value="ANTITOXIN VAPB1"/>
    <property type="match status" value="1"/>
</dbReference>
<evidence type="ECO:0000256" key="3">
    <source>
        <dbReference type="SAM" id="MobiDB-lite"/>
    </source>
</evidence>
<dbReference type="HOGENOM" id="CLU_162018_0_0_5"/>
<dbReference type="SMART" id="SM00966">
    <property type="entry name" value="SpoVT_AbrB"/>
    <property type="match status" value="1"/>
</dbReference>
<dbReference type="PROSITE" id="PS51740">
    <property type="entry name" value="SPOVT_ABRB"/>
    <property type="match status" value="1"/>
</dbReference>
<reference evidence="5 6" key="1">
    <citation type="submission" date="2006-01" db="EMBL/GenBank/DDBJ databases">
        <title>Complete sequence of Rhodopseudomonas palustris HaA2.</title>
        <authorList>
            <consortium name="US DOE Joint Genome Institute"/>
            <person name="Copeland A."/>
            <person name="Lucas S."/>
            <person name="Lapidus A."/>
            <person name="Barry K."/>
            <person name="Detter J.C."/>
            <person name="Glavina T."/>
            <person name="Hammon N."/>
            <person name="Israni S."/>
            <person name="Pitluck S."/>
            <person name="Chain P."/>
            <person name="Malfatti S."/>
            <person name="Shin M."/>
            <person name="Vergez L."/>
            <person name="Schmutz J."/>
            <person name="Larimer F."/>
            <person name="Land M."/>
            <person name="Hauser L."/>
            <person name="Pelletier D.A."/>
            <person name="Kyrpides N."/>
            <person name="Anderson I."/>
            <person name="Oda Y."/>
            <person name="Harwood C.S."/>
            <person name="Richardson P."/>
        </authorList>
    </citation>
    <scope>NUCLEOTIDE SEQUENCE [LARGE SCALE GENOMIC DNA]</scope>
    <source>
        <strain evidence="5 6">HaA2</strain>
    </source>
</reference>
<dbReference type="KEGG" id="rpb:RPB_4438"/>
<dbReference type="AlphaFoldDB" id="Q2IRN8"/>
<dbReference type="eggNOG" id="COG4456">
    <property type="taxonomic scope" value="Bacteria"/>
</dbReference>
<dbReference type="EMBL" id="CP000250">
    <property type="protein sequence ID" value="ABD09122.1"/>
    <property type="molecule type" value="Genomic_DNA"/>
</dbReference>
<gene>
    <name evidence="5" type="ordered locus">RPB_4438</name>
</gene>
<keyword evidence="2" id="KW-0238">DNA-binding</keyword>
<evidence type="ECO:0000313" key="5">
    <source>
        <dbReference type="EMBL" id="ABD09122.1"/>
    </source>
</evidence>
<evidence type="ECO:0000313" key="6">
    <source>
        <dbReference type="Proteomes" id="UP000008809"/>
    </source>
</evidence>
<proteinExistence type="inferred from homology"/>